<dbReference type="InterPro" id="IPR003697">
    <property type="entry name" value="Maf-like"/>
</dbReference>
<evidence type="ECO:0000313" key="6">
    <source>
        <dbReference type="Proteomes" id="UP001597124"/>
    </source>
</evidence>
<dbReference type="CDD" id="cd00555">
    <property type="entry name" value="Maf"/>
    <property type="match status" value="1"/>
</dbReference>
<comment type="cofactor">
    <cofactor evidence="1 4">
        <name>a divalent metal cation</name>
        <dbReference type="ChEBI" id="CHEBI:60240"/>
    </cofactor>
</comment>
<dbReference type="InterPro" id="IPR029001">
    <property type="entry name" value="ITPase-like_fam"/>
</dbReference>
<name>A0ABW3BY33_SPHXN</name>
<gene>
    <name evidence="5" type="ORF">ACFQ00_01355</name>
</gene>
<comment type="catalytic activity">
    <reaction evidence="4">
        <text>a 2'-deoxyribonucleoside 5'-triphosphate + H2O = a 2'-deoxyribonucleoside 5'-phosphate + diphosphate + H(+)</text>
        <dbReference type="Rhea" id="RHEA:44644"/>
        <dbReference type="ChEBI" id="CHEBI:15377"/>
        <dbReference type="ChEBI" id="CHEBI:15378"/>
        <dbReference type="ChEBI" id="CHEBI:33019"/>
        <dbReference type="ChEBI" id="CHEBI:61560"/>
        <dbReference type="ChEBI" id="CHEBI:65317"/>
        <dbReference type="EC" id="3.6.1.9"/>
    </reaction>
</comment>
<dbReference type="PIRSF" id="PIRSF006305">
    <property type="entry name" value="Maf"/>
    <property type="match status" value="1"/>
</dbReference>
<comment type="caution">
    <text evidence="4">Lacks conserved residue(s) required for the propagation of feature annotation.</text>
</comment>
<keyword evidence="4" id="KW-0963">Cytoplasm</keyword>
<evidence type="ECO:0000256" key="3">
    <source>
        <dbReference type="ARBA" id="ARBA00023080"/>
    </source>
</evidence>
<keyword evidence="2 4" id="KW-0378">Hydrolase</keyword>
<accession>A0ABW3BY33</accession>
<keyword evidence="3 4" id="KW-0546">Nucleotide metabolism</keyword>
<proteinExistence type="inferred from homology"/>
<dbReference type="PANTHER" id="PTHR43213:SF5">
    <property type="entry name" value="BIFUNCTIONAL DTTP_UTP PYROPHOSPHATASE_METHYLTRANSFERASE PROTEIN-RELATED"/>
    <property type="match status" value="1"/>
</dbReference>
<dbReference type="Gene3D" id="3.90.950.10">
    <property type="match status" value="1"/>
</dbReference>
<dbReference type="Proteomes" id="UP001597124">
    <property type="component" value="Unassembled WGS sequence"/>
</dbReference>
<comment type="catalytic activity">
    <reaction evidence="4">
        <text>a ribonucleoside 5'-triphosphate + H2O = a ribonucleoside 5'-phosphate + diphosphate + H(+)</text>
        <dbReference type="Rhea" id="RHEA:23996"/>
        <dbReference type="ChEBI" id="CHEBI:15377"/>
        <dbReference type="ChEBI" id="CHEBI:15378"/>
        <dbReference type="ChEBI" id="CHEBI:33019"/>
        <dbReference type="ChEBI" id="CHEBI:58043"/>
        <dbReference type="ChEBI" id="CHEBI:61557"/>
        <dbReference type="EC" id="3.6.1.9"/>
    </reaction>
</comment>
<organism evidence="5 6">
    <name type="scientific">Sphingosinicella xenopeptidilytica</name>
    <dbReference type="NCBI Taxonomy" id="364098"/>
    <lineage>
        <taxon>Bacteria</taxon>
        <taxon>Pseudomonadati</taxon>
        <taxon>Pseudomonadota</taxon>
        <taxon>Alphaproteobacteria</taxon>
        <taxon>Sphingomonadales</taxon>
        <taxon>Sphingosinicellaceae</taxon>
        <taxon>Sphingosinicella</taxon>
    </lineage>
</organism>
<dbReference type="PANTHER" id="PTHR43213">
    <property type="entry name" value="BIFUNCTIONAL DTTP/UTP PYROPHOSPHATASE/METHYLTRANSFERASE PROTEIN-RELATED"/>
    <property type="match status" value="1"/>
</dbReference>
<dbReference type="GO" id="GO:0016787">
    <property type="term" value="F:hydrolase activity"/>
    <property type="evidence" value="ECO:0007669"/>
    <property type="project" value="UniProtKB-KW"/>
</dbReference>
<comment type="caution">
    <text evidence="5">The sequence shown here is derived from an EMBL/GenBank/DDBJ whole genome shotgun (WGS) entry which is preliminary data.</text>
</comment>
<evidence type="ECO:0000313" key="5">
    <source>
        <dbReference type="EMBL" id="MFD0846959.1"/>
    </source>
</evidence>
<reference evidence="6" key="1">
    <citation type="journal article" date="2019" name="Int. J. Syst. Evol. Microbiol.">
        <title>The Global Catalogue of Microorganisms (GCM) 10K type strain sequencing project: providing services to taxonomists for standard genome sequencing and annotation.</title>
        <authorList>
            <consortium name="The Broad Institute Genomics Platform"/>
            <consortium name="The Broad Institute Genome Sequencing Center for Infectious Disease"/>
            <person name="Wu L."/>
            <person name="Ma J."/>
        </authorList>
    </citation>
    <scope>NUCLEOTIDE SEQUENCE [LARGE SCALE GENOMIC DNA]</scope>
    <source>
        <strain evidence="6">CCUG 52537</strain>
    </source>
</reference>
<evidence type="ECO:0000256" key="2">
    <source>
        <dbReference type="ARBA" id="ARBA00022801"/>
    </source>
</evidence>
<dbReference type="EMBL" id="JBHTIK010000001">
    <property type="protein sequence ID" value="MFD0846959.1"/>
    <property type="molecule type" value="Genomic_DNA"/>
</dbReference>
<comment type="subcellular location">
    <subcellularLocation>
        <location evidence="4">Cytoplasm</location>
    </subcellularLocation>
</comment>
<sequence length="199" mass="21113">MTSLVLASTSASRQAMLTAAGVPFEALAPMVDEAELKRALAAEGTDPRGIADALAEAKAVKISRKLPGALVLGSDSVVALDDGTMIDKAPDRETLTGQLRMLRGRTHRLVSAAVVAENGTPVWRFVGVAKLTMRDFSDAFLDTYLDACGDVLLGSVGGYHIEGRGAQLFARVDGDQFTIRGLPLLAVLDYLRTRSVMPI</sequence>
<keyword evidence="6" id="KW-1185">Reference proteome</keyword>
<comment type="function">
    <text evidence="4">Nucleoside triphosphate pyrophosphatase. May have a dual role in cell division arrest and in preventing the incorporation of modified nucleotides into cellular nucleic acids.</text>
</comment>
<feature type="active site" description="Proton acceptor" evidence="4">
    <location>
        <position position="75"/>
    </location>
</feature>
<dbReference type="EC" id="3.6.1.9" evidence="4"/>
<dbReference type="Pfam" id="PF02545">
    <property type="entry name" value="Maf"/>
    <property type="match status" value="1"/>
</dbReference>
<dbReference type="RefSeq" id="WP_381485085.1">
    <property type="nucleotide sequence ID" value="NZ_JBHTIK010000001.1"/>
</dbReference>
<comment type="similarity">
    <text evidence="4">Belongs to the Maf family.</text>
</comment>
<protein>
    <recommendedName>
        <fullName evidence="4">Nucleoside triphosphate pyrophosphatase</fullName>
        <ecNumber evidence="4">3.6.1.9</ecNumber>
    </recommendedName>
    <alternativeName>
        <fullName evidence="4">Nucleotide pyrophosphatase</fullName>
        <shortName evidence="4">Nucleotide PPase</shortName>
    </alternativeName>
</protein>
<dbReference type="HAMAP" id="MF_00528">
    <property type="entry name" value="Maf"/>
    <property type="match status" value="1"/>
</dbReference>
<evidence type="ECO:0000256" key="4">
    <source>
        <dbReference type="HAMAP-Rule" id="MF_00528"/>
    </source>
</evidence>
<evidence type="ECO:0000256" key="1">
    <source>
        <dbReference type="ARBA" id="ARBA00001968"/>
    </source>
</evidence>
<dbReference type="SUPFAM" id="SSF52972">
    <property type="entry name" value="ITPase-like"/>
    <property type="match status" value="1"/>
</dbReference>